<dbReference type="GO" id="GO:0030246">
    <property type="term" value="F:carbohydrate binding"/>
    <property type="evidence" value="ECO:0007669"/>
    <property type="project" value="InterPro"/>
</dbReference>
<evidence type="ECO:0000259" key="6">
    <source>
        <dbReference type="Pfam" id="PF03632"/>
    </source>
</evidence>
<organism evidence="9 10">
    <name type="scientific">Glaciibacter psychrotolerans</name>
    <dbReference type="NCBI Taxonomy" id="670054"/>
    <lineage>
        <taxon>Bacteria</taxon>
        <taxon>Bacillati</taxon>
        <taxon>Actinomycetota</taxon>
        <taxon>Actinomycetes</taxon>
        <taxon>Micrococcales</taxon>
        <taxon>Microbacteriaceae</taxon>
        <taxon>Glaciibacter</taxon>
    </lineage>
</organism>
<keyword evidence="2" id="KW-0326">Glycosidase</keyword>
<evidence type="ECO:0000313" key="10">
    <source>
        <dbReference type="Proteomes" id="UP000537260"/>
    </source>
</evidence>
<dbReference type="InterPro" id="IPR011013">
    <property type="entry name" value="Gal_mutarotase_sf_dom"/>
</dbReference>
<proteinExistence type="inferred from homology"/>
<dbReference type="SUPFAM" id="SSF48208">
    <property type="entry name" value="Six-hairpin glycosidases"/>
    <property type="match status" value="1"/>
</dbReference>
<dbReference type="GO" id="GO:0004553">
    <property type="term" value="F:hydrolase activity, hydrolyzing O-glycosyl compounds"/>
    <property type="evidence" value="ECO:0007669"/>
    <property type="project" value="TreeGrafter"/>
</dbReference>
<dbReference type="InterPro" id="IPR005196">
    <property type="entry name" value="Glyco_hydro_65_N"/>
</dbReference>
<dbReference type="InterPro" id="IPR037018">
    <property type="entry name" value="GH65_N"/>
</dbReference>
<feature type="region of interest" description="Disordered" evidence="5">
    <location>
        <begin position="767"/>
        <end position="791"/>
    </location>
</feature>
<dbReference type="Gene3D" id="2.70.98.40">
    <property type="entry name" value="Glycoside hydrolase, family 65, N-terminal domain"/>
    <property type="match status" value="1"/>
</dbReference>
<dbReference type="AlphaFoldDB" id="A0A7Z0J578"/>
<dbReference type="Gene3D" id="2.60.420.10">
    <property type="entry name" value="Maltose phosphorylase, domain 3"/>
    <property type="match status" value="1"/>
</dbReference>
<dbReference type="GO" id="GO:0005975">
    <property type="term" value="P:carbohydrate metabolic process"/>
    <property type="evidence" value="ECO:0007669"/>
    <property type="project" value="InterPro"/>
</dbReference>
<keyword evidence="9" id="KW-0808">Transferase</keyword>
<feature type="domain" description="Glycoside hydrolase family 65 central catalytic" evidence="6">
    <location>
        <begin position="327"/>
        <end position="679"/>
    </location>
</feature>
<comment type="caution">
    <text evidence="9">The sequence shown here is derived from an EMBL/GenBank/DDBJ whole genome shotgun (WGS) entry which is preliminary data.</text>
</comment>
<keyword evidence="10" id="KW-1185">Reference proteome</keyword>
<name>A0A7Z0J578_9MICO</name>
<dbReference type="Proteomes" id="UP000537260">
    <property type="component" value="Unassembled WGS sequence"/>
</dbReference>
<dbReference type="GO" id="GO:0047656">
    <property type="term" value="F:alpha,alpha-trehalose phosphorylase activity"/>
    <property type="evidence" value="ECO:0007669"/>
    <property type="project" value="UniProtKB-EC"/>
</dbReference>
<dbReference type="InterPro" id="IPR005195">
    <property type="entry name" value="Glyco_hydro_65_M"/>
</dbReference>
<keyword evidence="2" id="KW-0378">Hydrolase</keyword>
<keyword evidence="9" id="KW-0328">Glycosyltransferase</keyword>
<accession>A0A7Z0J578</accession>
<dbReference type="InterPro" id="IPR012341">
    <property type="entry name" value="6hp_glycosidase-like_sf"/>
</dbReference>
<evidence type="ECO:0000259" key="7">
    <source>
        <dbReference type="Pfam" id="PF03633"/>
    </source>
</evidence>
<dbReference type="InterPro" id="IPR008928">
    <property type="entry name" value="6-hairpin_glycosidase_sf"/>
</dbReference>
<evidence type="ECO:0000256" key="5">
    <source>
        <dbReference type="SAM" id="MobiDB-lite"/>
    </source>
</evidence>
<dbReference type="Pfam" id="PF03636">
    <property type="entry name" value="Glyco_hydro_65N"/>
    <property type="match status" value="1"/>
</dbReference>
<dbReference type="InterPro" id="IPR017045">
    <property type="entry name" value="Malt_Pase/Glycosyl_Hdrlase"/>
</dbReference>
<dbReference type="SUPFAM" id="SSF74650">
    <property type="entry name" value="Galactose mutarotase-like"/>
    <property type="match status" value="1"/>
</dbReference>
<comment type="similarity">
    <text evidence="1">Belongs to the glycosyl hydrolase 65 family.</text>
</comment>
<dbReference type="PANTHER" id="PTHR11051">
    <property type="entry name" value="GLYCOSYL HYDROLASE-RELATED"/>
    <property type="match status" value="1"/>
</dbReference>
<dbReference type="PANTHER" id="PTHR11051:SF13">
    <property type="entry name" value="GLYCOSYL TRANSFERASE"/>
    <property type="match status" value="1"/>
</dbReference>
<dbReference type="Pfam" id="PF03633">
    <property type="entry name" value="Glyco_hydro_65C"/>
    <property type="match status" value="1"/>
</dbReference>
<dbReference type="InterPro" id="IPR005194">
    <property type="entry name" value="Glyco_hydro_65_C"/>
</dbReference>
<feature type="binding site" evidence="4">
    <location>
        <begin position="592"/>
        <end position="593"/>
    </location>
    <ligand>
        <name>substrate</name>
    </ligand>
</feature>
<evidence type="ECO:0000256" key="3">
    <source>
        <dbReference type="PIRSR" id="PIRSR036289-50"/>
    </source>
</evidence>
<dbReference type="EC" id="2.4.1.64" evidence="9"/>
<feature type="domain" description="Glycoside hydrolase family 65 C-terminal" evidence="7">
    <location>
        <begin position="689"/>
        <end position="748"/>
    </location>
</feature>
<evidence type="ECO:0000256" key="4">
    <source>
        <dbReference type="PIRSR" id="PIRSR036289-51"/>
    </source>
</evidence>
<protein>
    <submittedName>
        <fullName evidence="9">Alpha,alpha-trehalose phosphorylase</fullName>
        <ecNumber evidence="9">2.4.1.64</ecNumber>
    </submittedName>
</protein>
<reference evidence="9 10" key="1">
    <citation type="submission" date="2020-07" db="EMBL/GenBank/DDBJ databases">
        <title>Sequencing the genomes of 1000 actinobacteria strains.</title>
        <authorList>
            <person name="Klenk H.-P."/>
        </authorList>
    </citation>
    <scope>NUCLEOTIDE SEQUENCE [LARGE SCALE GENOMIC DNA]</scope>
    <source>
        <strain evidence="9 10">LI1</strain>
    </source>
</reference>
<dbReference type="PIRSF" id="PIRSF036289">
    <property type="entry name" value="Glycosyl_hydrolase_malt_phosph"/>
    <property type="match status" value="1"/>
</dbReference>
<evidence type="ECO:0000256" key="2">
    <source>
        <dbReference type="ARBA" id="ARBA00023295"/>
    </source>
</evidence>
<evidence type="ECO:0000259" key="8">
    <source>
        <dbReference type="Pfam" id="PF03636"/>
    </source>
</evidence>
<sequence>MIQHPDFTAEPWCLRAGALDVNVLAQLESVFALSNGYLGWRGNLDEGEPHGLPGSYLSGVFELHPLPYAEAGFGYPESGQSLINVTNGKLIRLLVDDEPFDIRTGVLRSHELCLDFQSGLLSRRVEWVSPAGRALKLTSRRIISFTQRSVAAVEYEVEVLDAPARVVLQSELIANEPIPAEETDPRGARHLTDVLVGVLNRAEGLRVSLAHLTRRSRLTIAATMDHLVEGPPGSESRAESSPDLGRVSVSAVLQPGQKLRLVKMVAFAWSDSRSLPAVQGHADAALTGAMATGWDELVAEQRRYLDEFWARCDIQIDGDVRLQQAARFALFHTMQAGARVEGVAIPAKGLTGPGYDGHAFWDMESYVLAALTYLIPAAAANTLRWRHDTLPAALTRARQLGLAGATFPWRTIHGEECSGYWPAGVAAFHINADIADAVLRYVNATGDRPFERSIGLDLLVHTARLWASLGYFSGDGSFRIDGVTGPDEYSAVADNNVYTNLMAQRNLTAAADIIARYPERAADLQIGADETATWRRAAVRMFIPFDRALGVHPQSEGFTRHEKWDFENTGADEYPLLLHFPYFDLYRKQVVKQADLVLAMHLRSDAFTAEQKAQNFAYYEALTVRDSSLSSSVQAVIAAEVGQFDLAHDYLTESAFLDLNDTEHNTRDGLHIASLAGIWSVLVAGYGGMRHDESGLAFAPRLPHGVSRMSFGVHLAGGTLRVEVTRTQATYHRTSGPSLQLRHYDTLLSVSAHAPQSRPIRVATAAGMRPVQPAHRSPAHDTGGFRPAPGR</sequence>
<feature type="binding site" evidence="4">
    <location>
        <begin position="361"/>
        <end position="362"/>
    </location>
    <ligand>
        <name>substrate</name>
    </ligand>
</feature>
<dbReference type="Pfam" id="PF03632">
    <property type="entry name" value="Glyco_hydro_65m"/>
    <property type="match status" value="1"/>
</dbReference>
<feature type="active site" description="Proton donor" evidence="3">
    <location>
        <position position="488"/>
    </location>
</feature>
<evidence type="ECO:0000256" key="1">
    <source>
        <dbReference type="ARBA" id="ARBA00006768"/>
    </source>
</evidence>
<feature type="domain" description="Glycoside hydrolase family 65 N-terminal" evidence="8">
    <location>
        <begin position="20"/>
        <end position="271"/>
    </location>
</feature>
<dbReference type="RefSeq" id="WP_179577503.1">
    <property type="nucleotide sequence ID" value="NZ_JACCFM010000001.1"/>
</dbReference>
<gene>
    <name evidence="9" type="ORF">HNR05_000414</name>
</gene>
<evidence type="ECO:0000313" key="9">
    <source>
        <dbReference type="EMBL" id="NYJ18623.1"/>
    </source>
</evidence>
<dbReference type="Gene3D" id="1.50.10.10">
    <property type="match status" value="1"/>
</dbReference>
<dbReference type="EMBL" id="JACCFM010000001">
    <property type="protein sequence ID" value="NYJ18623.1"/>
    <property type="molecule type" value="Genomic_DNA"/>
</dbReference>